<dbReference type="PANTHER" id="PTHR47894:SF1">
    <property type="entry name" value="HTH-TYPE TRANSCRIPTIONAL REGULATOR VQSM"/>
    <property type="match status" value="1"/>
</dbReference>
<gene>
    <name evidence="5" type="ORF">F0M18_05970</name>
</gene>
<evidence type="ECO:0000313" key="6">
    <source>
        <dbReference type="Proteomes" id="UP000323708"/>
    </source>
</evidence>
<dbReference type="InterPro" id="IPR018060">
    <property type="entry name" value="HTH_AraC"/>
</dbReference>
<keyword evidence="6" id="KW-1185">Reference proteome</keyword>
<sequence>MQGSFCDNIVRSSTKDAMPDSLGNYLIPTSYSRIVARELGLQERELPRLLEGTGLPPHVLLAGDESRISGQQQLQVMTNARRISNDPAFGLRLGSQLTPRSHGPIGYLALSSPDLLTALKSLRDFLPIRIPFAQVDLHEQGQSMACDLTILLPAPTTQLRMLVECFALVIQSLVESFLGRELREASIHFEYDRPAYGDRYEKYIHSELHFAQPASRVVLPAHLLTEANPEGDANSYAAARDMCAALLEQVPVTALSMTDRVKRFLLAQPAGSVNEENVARSLYISRRTLARRLQAEGSSYRRIREDMMAEMAAVQLRQGQLSVESIAVLLGYHDSANFRRAFRRWYGCSPQSFRDGVKPE</sequence>
<dbReference type="GO" id="GO:0005829">
    <property type="term" value="C:cytosol"/>
    <property type="evidence" value="ECO:0007669"/>
    <property type="project" value="TreeGrafter"/>
</dbReference>
<keyword evidence="1" id="KW-0805">Transcription regulation</keyword>
<dbReference type="InterPro" id="IPR009057">
    <property type="entry name" value="Homeodomain-like_sf"/>
</dbReference>
<dbReference type="InterPro" id="IPR032687">
    <property type="entry name" value="AraC-type_N"/>
</dbReference>
<dbReference type="PRINTS" id="PR00032">
    <property type="entry name" value="HTHARAC"/>
</dbReference>
<proteinExistence type="predicted"/>
<evidence type="ECO:0000256" key="2">
    <source>
        <dbReference type="ARBA" id="ARBA00023125"/>
    </source>
</evidence>
<dbReference type="AlphaFoldDB" id="A0A5B0X500"/>
<feature type="domain" description="HTH araC/xylS-type" evidence="4">
    <location>
        <begin position="259"/>
        <end position="356"/>
    </location>
</feature>
<comment type="caution">
    <text evidence="5">The sequence shown here is derived from an EMBL/GenBank/DDBJ whole genome shotgun (WGS) entry which is preliminary data.</text>
</comment>
<reference evidence="5 6" key="1">
    <citation type="submission" date="2019-09" db="EMBL/GenBank/DDBJ databases">
        <authorList>
            <person name="Chen X.-Y."/>
        </authorList>
    </citation>
    <scope>NUCLEOTIDE SEQUENCE [LARGE SCALE GENOMIC DNA]</scope>
    <source>
        <strain evidence="5 6">NY5</strain>
    </source>
</reference>
<dbReference type="Pfam" id="PF12833">
    <property type="entry name" value="HTH_18"/>
    <property type="match status" value="1"/>
</dbReference>
<dbReference type="Pfam" id="PF12625">
    <property type="entry name" value="Arabinose_bd"/>
    <property type="match status" value="1"/>
</dbReference>
<keyword evidence="3" id="KW-0804">Transcription</keyword>
<dbReference type="Proteomes" id="UP000323708">
    <property type="component" value="Unassembled WGS sequence"/>
</dbReference>
<evidence type="ECO:0000256" key="3">
    <source>
        <dbReference type="ARBA" id="ARBA00023163"/>
    </source>
</evidence>
<dbReference type="EMBL" id="VTUX01000002">
    <property type="protein sequence ID" value="KAA1193381.1"/>
    <property type="molecule type" value="Genomic_DNA"/>
</dbReference>
<dbReference type="SMART" id="SM00342">
    <property type="entry name" value="HTH_ARAC"/>
    <property type="match status" value="1"/>
</dbReference>
<organism evidence="5 6">
    <name type="scientific">Pseudohalioglobus sediminis</name>
    <dbReference type="NCBI Taxonomy" id="2606449"/>
    <lineage>
        <taxon>Bacteria</taxon>
        <taxon>Pseudomonadati</taxon>
        <taxon>Pseudomonadota</taxon>
        <taxon>Gammaproteobacteria</taxon>
        <taxon>Cellvibrionales</taxon>
        <taxon>Halieaceae</taxon>
        <taxon>Pseudohalioglobus</taxon>
    </lineage>
</organism>
<dbReference type="GO" id="GO:0000976">
    <property type="term" value="F:transcription cis-regulatory region binding"/>
    <property type="evidence" value="ECO:0007669"/>
    <property type="project" value="TreeGrafter"/>
</dbReference>
<dbReference type="SUPFAM" id="SSF46689">
    <property type="entry name" value="Homeodomain-like"/>
    <property type="match status" value="1"/>
</dbReference>
<dbReference type="InterPro" id="IPR020449">
    <property type="entry name" value="Tscrpt_reg_AraC-type_HTH"/>
</dbReference>
<protein>
    <submittedName>
        <fullName evidence="5">AraC family transcriptional regulator</fullName>
    </submittedName>
</protein>
<dbReference type="PANTHER" id="PTHR47894">
    <property type="entry name" value="HTH-TYPE TRANSCRIPTIONAL REGULATOR GADX"/>
    <property type="match status" value="1"/>
</dbReference>
<evidence type="ECO:0000256" key="1">
    <source>
        <dbReference type="ARBA" id="ARBA00023015"/>
    </source>
</evidence>
<accession>A0A5B0X500</accession>
<evidence type="ECO:0000313" key="5">
    <source>
        <dbReference type="EMBL" id="KAA1193381.1"/>
    </source>
</evidence>
<name>A0A5B0X500_9GAMM</name>
<dbReference type="PROSITE" id="PS01124">
    <property type="entry name" value="HTH_ARAC_FAMILY_2"/>
    <property type="match status" value="1"/>
</dbReference>
<dbReference type="GO" id="GO:0003700">
    <property type="term" value="F:DNA-binding transcription factor activity"/>
    <property type="evidence" value="ECO:0007669"/>
    <property type="project" value="InterPro"/>
</dbReference>
<keyword evidence="2" id="KW-0238">DNA-binding</keyword>
<dbReference type="Gene3D" id="1.10.10.60">
    <property type="entry name" value="Homeodomain-like"/>
    <property type="match status" value="1"/>
</dbReference>
<evidence type="ECO:0000259" key="4">
    <source>
        <dbReference type="PROSITE" id="PS01124"/>
    </source>
</evidence>